<proteinExistence type="predicted"/>
<dbReference type="Proteomes" id="UP000308901">
    <property type="component" value="Unassembled WGS sequence"/>
</dbReference>
<dbReference type="Pfam" id="PF11756">
    <property type="entry name" value="YgbA_NO"/>
    <property type="match status" value="1"/>
</dbReference>
<keyword evidence="2" id="KW-1185">Reference proteome</keyword>
<organism evidence="1 2">
    <name type="scientific">Arcobacter arenosus</name>
    <dbReference type="NCBI Taxonomy" id="2576037"/>
    <lineage>
        <taxon>Bacteria</taxon>
        <taxon>Pseudomonadati</taxon>
        <taxon>Campylobacterota</taxon>
        <taxon>Epsilonproteobacteria</taxon>
        <taxon>Campylobacterales</taxon>
        <taxon>Arcobacteraceae</taxon>
        <taxon>Arcobacter</taxon>
    </lineage>
</organism>
<reference evidence="1 2" key="1">
    <citation type="submission" date="2019-05" db="EMBL/GenBank/DDBJ databases">
        <title>Arcobacter sp. nov., isolated from sea sediment.</title>
        <authorList>
            <person name="Kim W."/>
        </authorList>
    </citation>
    <scope>NUCLEOTIDE SEQUENCE [LARGE SCALE GENOMIC DNA]</scope>
    <source>
        <strain evidence="1 2">CAU 1517</strain>
    </source>
</reference>
<gene>
    <name evidence="1" type="ORF">FDK22_05590</name>
</gene>
<accession>A0A5R8Y266</accession>
<protein>
    <recommendedName>
        <fullName evidence="3">Nitrous oxide-regulated protein</fullName>
    </recommendedName>
</protein>
<evidence type="ECO:0008006" key="3">
    <source>
        <dbReference type="Google" id="ProtNLM"/>
    </source>
</evidence>
<dbReference type="RefSeq" id="WP_138151926.1">
    <property type="nucleotide sequence ID" value="NZ_CBDDKQ010000002.1"/>
</dbReference>
<dbReference type="OrthoDB" id="5344095at2"/>
<evidence type="ECO:0000313" key="2">
    <source>
        <dbReference type="Proteomes" id="UP000308901"/>
    </source>
</evidence>
<evidence type="ECO:0000313" key="1">
    <source>
        <dbReference type="EMBL" id="TLP39343.1"/>
    </source>
</evidence>
<comment type="caution">
    <text evidence="1">The sequence shown here is derived from an EMBL/GenBank/DDBJ whole genome shotgun (WGS) entry which is preliminary data.</text>
</comment>
<sequence>MTEEKFQSEVDTLNRFFTKYCKDKHTNQKNNLYKFKYKNLSFETSISLCEECNTLISYSFDRLKECPHEIKPRCRNCENPCYEKTQWKSLSKVMRYSAIRLNLTNRIKKIFS</sequence>
<name>A0A5R8Y266_9BACT</name>
<dbReference type="InterPro" id="IPR020483">
    <property type="entry name" value="Uncharacterised_YgbA"/>
</dbReference>
<dbReference type="AlphaFoldDB" id="A0A5R8Y266"/>
<dbReference type="EMBL" id="VANU01000002">
    <property type="protein sequence ID" value="TLP39343.1"/>
    <property type="molecule type" value="Genomic_DNA"/>
</dbReference>